<keyword evidence="1" id="KW-0472">Membrane</keyword>
<keyword evidence="1" id="KW-0812">Transmembrane</keyword>
<dbReference type="AlphaFoldDB" id="A0A8J4DPS0"/>
<organism evidence="2 3">
    <name type="scientific">Virgisporangium aliadipatigenens</name>
    <dbReference type="NCBI Taxonomy" id="741659"/>
    <lineage>
        <taxon>Bacteria</taxon>
        <taxon>Bacillati</taxon>
        <taxon>Actinomycetota</taxon>
        <taxon>Actinomycetes</taxon>
        <taxon>Micromonosporales</taxon>
        <taxon>Micromonosporaceae</taxon>
        <taxon>Virgisporangium</taxon>
    </lineage>
</organism>
<evidence type="ECO:0000313" key="3">
    <source>
        <dbReference type="Proteomes" id="UP000619260"/>
    </source>
</evidence>
<reference evidence="2" key="1">
    <citation type="submission" date="2021-01" db="EMBL/GenBank/DDBJ databases">
        <title>Whole genome shotgun sequence of Virgisporangium aliadipatigenens NBRC 105644.</title>
        <authorList>
            <person name="Komaki H."/>
            <person name="Tamura T."/>
        </authorList>
    </citation>
    <scope>NUCLEOTIDE SEQUENCE</scope>
    <source>
        <strain evidence="2">NBRC 105644</strain>
    </source>
</reference>
<dbReference type="Proteomes" id="UP000619260">
    <property type="component" value="Unassembled WGS sequence"/>
</dbReference>
<keyword evidence="1" id="KW-1133">Transmembrane helix</keyword>
<protein>
    <submittedName>
        <fullName evidence="2">Uncharacterized protein</fullName>
    </submittedName>
</protein>
<accession>A0A8J4DPS0</accession>
<evidence type="ECO:0000256" key="1">
    <source>
        <dbReference type="SAM" id="Phobius"/>
    </source>
</evidence>
<feature type="transmembrane region" description="Helical" evidence="1">
    <location>
        <begin position="28"/>
        <end position="49"/>
    </location>
</feature>
<keyword evidence="3" id="KW-1185">Reference proteome</keyword>
<comment type="caution">
    <text evidence="2">The sequence shown here is derived from an EMBL/GenBank/DDBJ whole genome shotgun (WGS) entry which is preliminary data.</text>
</comment>
<evidence type="ECO:0000313" key="2">
    <source>
        <dbReference type="EMBL" id="GIJ45804.1"/>
    </source>
</evidence>
<proteinExistence type="predicted"/>
<gene>
    <name evidence="2" type="ORF">Val02_26900</name>
</gene>
<name>A0A8J4DPS0_9ACTN</name>
<dbReference type="EMBL" id="BOPF01000008">
    <property type="protein sequence ID" value="GIJ45804.1"/>
    <property type="molecule type" value="Genomic_DNA"/>
</dbReference>
<sequence>MFLFALISAVIAAGVALALGQSLAVAAAWFGGTLLGIVGVGLAALTFLAGP</sequence>